<feature type="domain" description="UPF0261" evidence="2">
    <location>
        <begin position="2"/>
        <end position="195"/>
    </location>
</feature>
<dbReference type="PANTHER" id="PTHR31862">
    <property type="entry name" value="UPF0261 DOMAIN PROTEIN (AFU_ORTHOLOGUE AFUA_1G10120)"/>
    <property type="match status" value="1"/>
</dbReference>
<reference evidence="4" key="1">
    <citation type="submission" date="2022-06" db="EMBL/GenBank/DDBJ databases">
        <title>Sequencing the genomes of 1000 actinobacteria strains.</title>
        <authorList>
            <person name="Klenk H.-P."/>
        </authorList>
    </citation>
    <scope>NUCLEOTIDE SEQUENCE</scope>
    <source>
        <strain evidence="4">DSM 46694</strain>
    </source>
</reference>
<proteinExistence type="predicted"/>
<sequence>MAVLLLGTLDTKGVEYAFVRDLVRAAGQEVVLLDAGVMGDPDLRAGVAEVAEVAGAGAGVAGVAPDIGAAAVAEAGGVSLDRLRSDGDRGAALRVMAAGAARISRELWERGRLSGVLALGGSGGSSIAAAAMAALPVGVPKLLVSTMASGDVSPYVGQSDVTLMYSVVDVAGINAISRPILGNAAAAIAAMAAAYDDRRRESPRESPRESRRESPRGDRPLVAATMFGVTTPAVNAARARLEELGYEVVVFHATGSGGRAMEALVRDGYFAGVLDLTTTELADELVGGVLSAGPGRLTAAGAAGVPQVVSLGAVDMVNFGPIESVPERFGQRRLLVHNPTVTLMRTTPQECAAIGREIGAKLVAATGPVALFVPRGGVSAVDVEGGPFHDPEADAACFAAVLGAVAGGDVQVVESEDDINRPRFAVAAADRLHELIQKGAA</sequence>
<accession>A0A9X2GU74</accession>
<dbReference type="PIRSF" id="PIRSF033271">
    <property type="entry name" value="UCP033271"/>
    <property type="match status" value="1"/>
</dbReference>
<dbReference type="Proteomes" id="UP001139648">
    <property type="component" value="Unassembled WGS sequence"/>
</dbReference>
<evidence type="ECO:0000313" key="4">
    <source>
        <dbReference type="EMBL" id="MCP2360508.1"/>
    </source>
</evidence>
<gene>
    <name evidence="4" type="ORF">HD597_007528</name>
</gene>
<dbReference type="Gene3D" id="3.40.50.12030">
    <property type="entry name" value="Uncharacterised protein family UPF0261, NC domain"/>
    <property type="match status" value="1"/>
</dbReference>
<evidence type="ECO:0000259" key="3">
    <source>
        <dbReference type="Pfam" id="PF23189"/>
    </source>
</evidence>
<dbReference type="PANTHER" id="PTHR31862:SF1">
    <property type="entry name" value="UPF0261 DOMAIN PROTEIN (AFU_ORTHOLOGUE AFUA_1G10120)"/>
    <property type="match status" value="1"/>
</dbReference>
<feature type="domain" description="UPF0261" evidence="3">
    <location>
        <begin position="219"/>
        <end position="436"/>
    </location>
</feature>
<evidence type="ECO:0000259" key="2">
    <source>
        <dbReference type="Pfam" id="PF06792"/>
    </source>
</evidence>
<dbReference type="CDD" id="cd15488">
    <property type="entry name" value="Tm-1-like"/>
    <property type="match status" value="1"/>
</dbReference>
<dbReference type="InterPro" id="IPR051353">
    <property type="entry name" value="Tobamovirus_resist_UPF0261"/>
</dbReference>
<feature type="region of interest" description="Disordered" evidence="1">
    <location>
        <begin position="197"/>
        <end position="220"/>
    </location>
</feature>
<dbReference type="RefSeq" id="WP_253748501.1">
    <property type="nucleotide sequence ID" value="NZ_BAABKA010000108.1"/>
</dbReference>
<evidence type="ECO:0000313" key="5">
    <source>
        <dbReference type="Proteomes" id="UP001139648"/>
    </source>
</evidence>
<dbReference type="Gene3D" id="3.40.50.12020">
    <property type="entry name" value="Uncharacterised protein family UPF0261, NN domain"/>
    <property type="match status" value="1"/>
</dbReference>
<evidence type="ECO:0000256" key="1">
    <source>
        <dbReference type="SAM" id="MobiDB-lite"/>
    </source>
</evidence>
<dbReference type="AlphaFoldDB" id="A0A9X2GU74"/>
<dbReference type="EMBL" id="JAMZEB010000002">
    <property type="protein sequence ID" value="MCP2360508.1"/>
    <property type="molecule type" value="Genomic_DNA"/>
</dbReference>
<comment type="caution">
    <text evidence="4">The sequence shown here is derived from an EMBL/GenBank/DDBJ whole genome shotgun (WGS) entry which is preliminary data.</text>
</comment>
<dbReference type="InterPro" id="IPR008322">
    <property type="entry name" value="UPF0261"/>
</dbReference>
<protein>
    <submittedName>
        <fullName evidence="4">Uncharacterized protein (UPF0261 family)</fullName>
    </submittedName>
</protein>
<dbReference type="InterPro" id="IPR044122">
    <property type="entry name" value="UPF0261_N"/>
</dbReference>
<dbReference type="Pfam" id="PF23189">
    <property type="entry name" value="UPF0261_C"/>
    <property type="match status" value="1"/>
</dbReference>
<organism evidence="4 5">
    <name type="scientific">Nonomuraea thailandensis</name>
    <dbReference type="NCBI Taxonomy" id="1188745"/>
    <lineage>
        <taxon>Bacteria</taxon>
        <taxon>Bacillati</taxon>
        <taxon>Actinomycetota</taxon>
        <taxon>Actinomycetes</taxon>
        <taxon>Streptosporangiales</taxon>
        <taxon>Streptosporangiaceae</taxon>
        <taxon>Nonomuraea</taxon>
    </lineage>
</organism>
<keyword evidence="5" id="KW-1185">Reference proteome</keyword>
<name>A0A9X2GU74_9ACTN</name>
<dbReference type="NCBIfam" id="NF002674">
    <property type="entry name" value="PRK02399.1-2"/>
    <property type="match status" value="1"/>
</dbReference>
<dbReference type="InterPro" id="IPR056778">
    <property type="entry name" value="UPF0261_C"/>
</dbReference>
<dbReference type="Pfam" id="PF06792">
    <property type="entry name" value="UPF0261"/>
    <property type="match status" value="1"/>
</dbReference>
<feature type="compositionally biased region" description="Basic and acidic residues" evidence="1">
    <location>
        <begin position="197"/>
        <end position="219"/>
    </location>
</feature>